<dbReference type="Proteomes" id="UP000008291">
    <property type="component" value="Chromosome"/>
</dbReference>
<dbReference type="Pfam" id="PF26217">
    <property type="entry name" value="GDPGP1_N"/>
    <property type="match status" value="1"/>
</dbReference>
<dbReference type="STRING" id="292415.Tbd_0985"/>
<dbReference type="GO" id="GO:0016787">
    <property type="term" value="F:hydrolase activity"/>
    <property type="evidence" value="ECO:0007669"/>
    <property type="project" value="UniProtKB-KW"/>
</dbReference>
<evidence type="ECO:0000313" key="2">
    <source>
        <dbReference type="EMBL" id="AAZ96938.1"/>
    </source>
</evidence>
<dbReference type="RefSeq" id="WP_011311497.1">
    <property type="nucleotide sequence ID" value="NC_007404.1"/>
</dbReference>
<dbReference type="eggNOG" id="COG4360">
    <property type="taxonomic scope" value="Bacteria"/>
</dbReference>
<evidence type="ECO:0000313" key="3">
    <source>
        <dbReference type="Proteomes" id="UP000008291"/>
    </source>
</evidence>
<dbReference type="GO" id="GO:0005085">
    <property type="term" value="F:guanyl-nucleotide exchange factor activity"/>
    <property type="evidence" value="ECO:0007669"/>
    <property type="project" value="UniProtKB-KW"/>
</dbReference>
<feature type="domain" description="GDPGP1-like N-terminal" evidence="1">
    <location>
        <begin position="162"/>
        <end position="230"/>
    </location>
</feature>
<dbReference type="KEGG" id="tbd:Tbd_0985"/>
<dbReference type="GO" id="GO:0080048">
    <property type="term" value="F:GDP-D-glucose phosphorylase activity"/>
    <property type="evidence" value="ECO:0007669"/>
    <property type="project" value="InterPro"/>
</dbReference>
<keyword evidence="3" id="KW-1185">Reference proteome</keyword>
<protein>
    <recommendedName>
        <fullName evidence="1">GDPGP1-like N-terminal domain-containing protein</fullName>
    </recommendedName>
</protein>
<proteinExistence type="predicted"/>
<gene>
    <name evidence="2" type="ordered locus">Tbd_0985</name>
</gene>
<dbReference type="SUPFAM" id="SSF54197">
    <property type="entry name" value="HIT-like"/>
    <property type="match status" value="1"/>
</dbReference>
<dbReference type="PANTHER" id="PTHR20884:SF8">
    <property type="entry name" value="GDP-D-GLUCOSE PHOSPHORYLASE 1"/>
    <property type="match status" value="1"/>
</dbReference>
<dbReference type="EMBL" id="CP000116">
    <property type="protein sequence ID" value="AAZ96938.1"/>
    <property type="molecule type" value="Genomic_DNA"/>
</dbReference>
<name>Q3SK54_THIDA</name>
<dbReference type="GO" id="GO:0000166">
    <property type="term" value="F:nucleotide binding"/>
    <property type="evidence" value="ECO:0007669"/>
    <property type="project" value="UniProtKB-KW"/>
</dbReference>
<sequence length="343" mass="37915">MTASSPFRSLPALEQDFADGLLAMLEKHRGLGVFVLVLANAAYDPRLWERLSPPLAVRHDELATALRNALREGRQIDEPDDDVLVFLKLDAIGFGRVGLMESRRAGPWQVAFNPVRALRPPRISGTAFGALLRPFDGGGFHFNKPFLMKEVLWEGDLAGMHVRMLYNKFPFARLHGLLVPEPLREAPQFLTSESHAWAWEVCATAAVPGLCLGYNSNGAGASVNHLHFQSFVQATPLPIQDARFVHNGGAAPYPLACLRFADRAEAWHALERLHRRDTPYNLVYSQGCMHLVARAPQDAPALNARVRGYGWSEMAGAVTRFSREDYEGFSAAGFADELALFAV</sequence>
<dbReference type="HOGENOM" id="CLU_808766_0_0_4"/>
<accession>Q3SK54</accession>
<dbReference type="AlphaFoldDB" id="Q3SK54"/>
<evidence type="ECO:0000259" key="1">
    <source>
        <dbReference type="Pfam" id="PF26217"/>
    </source>
</evidence>
<dbReference type="GO" id="GO:0005737">
    <property type="term" value="C:cytoplasm"/>
    <property type="evidence" value="ECO:0007669"/>
    <property type="project" value="UniProtKB-SubCell"/>
</dbReference>
<dbReference type="InterPro" id="IPR058866">
    <property type="entry name" value="GDPGP1_N"/>
</dbReference>
<dbReference type="InterPro" id="IPR026506">
    <property type="entry name" value="GDPGP"/>
</dbReference>
<organism evidence="2 3">
    <name type="scientific">Thiobacillus denitrificans (strain ATCC 25259 / T1)</name>
    <dbReference type="NCBI Taxonomy" id="292415"/>
    <lineage>
        <taxon>Bacteria</taxon>
        <taxon>Pseudomonadati</taxon>
        <taxon>Pseudomonadota</taxon>
        <taxon>Betaproteobacteria</taxon>
        <taxon>Nitrosomonadales</taxon>
        <taxon>Thiobacillaceae</taxon>
        <taxon>Thiobacillus</taxon>
    </lineage>
</organism>
<reference evidence="2 3" key="1">
    <citation type="journal article" date="2006" name="J. Bacteriol.">
        <title>The genome sequence of the obligately chemolithoautotrophic, facultatively anaerobic bacterium Thiobacillus denitrificans.</title>
        <authorList>
            <person name="Beller H.R."/>
            <person name="Chain P.S."/>
            <person name="Letain T.E."/>
            <person name="Chakicherla A."/>
            <person name="Larimer F.W."/>
            <person name="Richardson P.M."/>
            <person name="Coleman M.A."/>
            <person name="Wood A.P."/>
            <person name="Kelly D.P."/>
        </authorList>
    </citation>
    <scope>NUCLEOTIDE SEQUENCE [LARGE SCALE GENOMIC DNA]</scope>
    <source>
        <strain evidence="2 3">ATCC 25259</strain>
    </source>
</reference>
<dbReference type="GO" id="GO:0006006">
    <property type="term" value="P:glucose metabolic process"/>
    <property type="evidence" value="ECO:0007669"/>
    <property type="project" value="TreeGrafter"/>
</dbReference>
<dbReference type="InterPro" id="IPR036265">
    <property type="entry name" value="HIT-like_sf"/>
</dbReference>
<dbReference type="PANTHER" id="PTHR20884">
    <property type="entry name" value="GDP-D-GLUCOSE PHOSPHORYLASE 1"/>
    <property type="match status" value="1"/>
</dbReference>
<dbReference type="OrthoDB" id="8566506at2"/>